<accession>A0A510JCB2</accession>
<reference evidence="2 3" key="1">
    <citation type="submission" date="2019-07" db="EMBL/GenBank/DDBJ databases">
        <title>Complete Genome Sequence of Leptotrichia goodfellowii Strain JCM 16774.</title>
        <authorList>
            <person name="Watanabe S."/>
            <person name="Cui L."/>
        </authorList>
    </citation>
    <scope>NUCLEOTIDE SEQUENCE [LARGE SCALE GENOMIC DNA]</scope>
    <source>
        <strain evidence="2 3">JCM16774</strain>
    </source>
</reference>
<organism evidence="2 3">
    <name type="scientific">Pseudoleptotrichia goodfellowii</name>
    <dbReference type="NCBI Taxonomy" id="157692"/>
    <lineage>
        <taxon>Bacteria</taxon>
        <taxon>Fusobacteriati</taxon>
        <taxon>Fusobacteriota</taxon>
        <taxon>Fusobacteriia</taxon>
        <taxon>Fusobacteriales</taxon>
        <taxon>Leptotrichiaceae</taxon>
        <taxon>Pseudoleptotrichia</taxon>
    </lineage>
</organism>
<dbReference type="SUPFAM" id="SSF52540">
    <property type="entry name" value="P-loop containing nucleoside triphosphate hydrolases"/>
    <property type="match status" value="1"/>
</dbReference>
<dbReference type="Pfam" id="PF08011">
    <property type="entry name" value="PDDEXK_9"/>
    <property type="match status" value="1"/>
</dbReference>
<dbReference type="Gene3D" id="3.40.50.300">
    <property type="entry name" value="P-loop containing nucleotide triphosphate hydrolases"/>
    <property type="match status" value="1"/>
</dbReference>
<evidence type="ECO:0000313" key="2">
    <source>
        <dbReference type="EMBL" id="BBM36969.1"/>
    </source>
</evidence>
<dbReference type="RefSeq" id="WP_026738131.1">
    <property type="nucleotide sequence ID" value="NZ_AP019822.1"/>
</dbReference>
<dbReference type="InterPro" id="IPR012547">
    <property type="entry name" value="PDDEXK_9"/>
</dbReference>
<dbReference type="KEGG" id="lgo:JCM16774_1915"/>
<dbReference type="PANTHER" id="PTHR34825">
    <property type="entry name" value="CONSERVED PROTEIN, WITH A WEAK D-GALACTARATE DEHYDRATASE/ALTRONATE HYDROLASE DOMAIN"/>
    <property type="match status" value="1"/>
</dbReference>
<dbReference type="PANTHER" id="PTHR34825:SF1">
    <property type="entry name" value="AAA-ATPASE-LIKE DOMAIN-CONTAINING PROTEIN"/>
    <property type="match status" value="1"/>
</dbReference>
<dbReference type="InterPro" id="IPR018631">
    <property type="entry name" value="AAA-ATPase-like_dom"/>
</dbReference>
<dbReference type="InterPro" id="IPR027417">
    <property type="entry name" value="P-loop_NTPase"/>
</dbReference>
<evidence type="ECO:0000259" key="1">
    <source>
        <dbReference type="Pfam" id="PF09820"/>
    </source>
</evidence>
<dbReference type="OrthoDB" id="78597at2"/>
<sequence length="545" mass="64790">MKTLPIGKSDFKEIIEYNSYYLDKTLLIEELLKENFKVQLFTRPRRFGKTLNMSMLKYFFDIENAEENKKLFKSLAIEKSEYFKEQGQYPVVFISFKDLEANNWEEMIIRIKNLLSEVFSNYKHLVKGLDEFDLPIFKKIINEELDISNLKSVLRFLTKILYEKYDKKVVLLIDEYDKPIISAYEHGYYNKAISFFKSFYSLTLKDNSYLRTGVMTGILQVAKEGIFSGLNNLMVHNILENRYTTYFGLTEEEVKNTLTDYDLKENISDVKKWYNGYKFGNSEIYNPWSILNYLYGKELKAYWINTSSNELIYEALEKSEEDVFNELRELFEDKSIQKTINASFNFQDIRNLRGIWQLFVYSGYLKIDESLGNNIYSLKIPNYEVKSFFEESFINHFLGNQDSFREMLIGLKKKDIREFERKLQQVFKLSISYNDIGKEEKYYHNLLLGMILAMQNEYNIDSNREDGYGRYDIFIEPKNKLDTGFILEFKVAESEEELEKKSLEAIEQVKEKEYFTSMKNNGIKDILVLGIAFYKKKIKVSYEKI</sequence>
<protein>
    <recommendedName>
        <fullName evidence="1">AAA-ATPase-like domain-containing protein</fullName>
    </recommendedName>
</protein>
<dbReference type="EMBL" id="AP019822">
    <property type="protein sequence ID" value="BBM36969.1"/>
    <property type="molecule type" value="Genomic_DNA"/>
</dbReference>
<dbReference type="Pfam" id="PF09820">
    <property type="entry name" value="AAA-ATPase_like"/>
    <property type="match status" value="1"/>
</dbReference>
<dbReference type="AlphaFoldDB" id="A0A510JCB2"/>
<gene>
    <name evidence="2" type="ORF">JCM16774_1915</name>
</gene>
<evidence type="ECO:0000313" key="3">
    <source>
        <dbReference type="Proteomes" id="UP000321606"/>
    </source>
</evidence>
<dbReference type="STRING" id="714315.GCA_000516535_01920"/>
<dbReference type="Proteomes" id="UP000321606">
    <property type="component" value="Chromosome"/>
</dbReference>
<proteinExistence type="predicted"/>
<feature type="domain" description="AAA-ATPase-like" evidence="1">
    <location>
        <begin position="5"/>
        <end position="227"/>
    </location>
</feature>
<name>A0A510JCB2_9FUSO</name>